<dbReference type="Proteomes" id="UP000679335">
    <property type="component" value="Chromosome"/>
</dbReference>
<evidence type="ECO:0000313" key="4">
    <source>
        <dbReference type="Proteomes" id="UP000679335"/>
    </source>
</evidence>
<evidence type="ECO:0000256" key="1">
    <source>
        <dbReference type="ARBA" id="ARBA00022741"/>
    </source>
</evidence>
<evidence type="ECO:0008006" key="5">
    <source>
        <dbReference type="Google" id="ProtNLM"/>
    </source>
</evidence>
<dbReference type="InterPro" id="IPR009001">
    <property type="entry name" value="Transl_elong_EF1A/Init_IF2_C"/>
</dbReference>
<sequence>MSSDEGGPVVLDAMVRFLRPDEGGRMSAPADEVRSQLRLGEVMSSCVVRTVDGAQQIALGVELAVQIELMFGNTYEAEARRLTTIELYEGKKLVARGRVVSPRDD</sequence>
<dbReference type="Gene3D" id="2.40.30.10">
    <property type="entry name" value="Translation factors"/>
    <property type="match status" value="1"/>
</dbReference>
<dbReference type="SUPFAM" id="SSF50465">
    <property type="entry name" value="EF-Tu/eEF-1alpha/eIF2-gamma C-terminal domain"/>
    <property type="match status" value="1"/>
</dbReference>
<evidence type="ECO:0000313" key="3">
    <source>
        <dbReference type="EMBL" id="QWC15512.1"/>
    </source>
</evidence>
<proteinExistence type="predicted"/>
<name>A0ABX8GI02_9CELL</name>
<dbReference type="EMBL" id="CP076023">
    <property type="protein sequence ID" value="QWC15512.1"/>
    <property type="molecule type" value="Genomic_DNA"/>
</dbReference>
<keyword evidence="2" id="KW-0342">GTP-binding</keyword>
<protein>
    <recommendedName>
        <fullName evidence="5">Thioesterase domain-containing protein</fullName>
    </recommendedName>
</protein>
<keyword evidence="1" id="KW-0547">Nucleotide-binding</keyword>
<dbReference type="RefSeq" id="WP_208196076.1">
    <property type="nucleotide sequence ID" value="NZ_CP076023.1"/>
</dbReference>
<accession>A0ABX8GI02</accession>
<evidence type="ECO:0000256" key="2">
    <source>
        <dbReference type="ARBA" id="ARBA00023134"/>
    </source>
</evidence>
<reference evidence="3 4" key="1">
    <citation type="submission" date="2021-05" db="EMBL/GenBank/DDBJ databases">
        <title>Novel species in genus Cellulomonas.</title>
        <authorList>
            <person name="Zhang G."/>
        </authorList>
    </citation>
    <scope>NUCLEOTIDE SEQUENCE [LARGE SCALE GENOMIC DNA]</scope>
    <source>
        <strain evidence="4">zg-ZUI157</strain>
    </source>
</reference>
<gene>
    <name evidence="3" type="ORF">KKR89_14610</name>
</gene>
<keyword evidence="4" id="KW-1185">Reference proteome</keyword>
<organism evidence="3 4">
    <name type="scientific">Cellulomonas dongxiuzhuiae</name>
    <dbReference type="NCBI Taxonomy" id="2819979"/>
    <lineage>
        <taxon>Bacteria</taxon>
        <taxon>Bacillati</taxon>
        <taxon>Actinomycetota</taxon>
        <taxon>Actinomycetes</taxon>
        <taxon>Micrococcales</taxon>
        <taxon>Cellulomonadaceae</taxon>
        <taxon>Cellulomonas</taxon>
    </lineage>
</organism>